<dbReference type="GO" id="GO:0006508">
    <property type="term" value="P:proteolysis"/>
    <property type="evidence" value="ECO:0007669"/>
    <property type="project" value="UniProtKB-KW"/>
</dbReference>
<dbReference type="Proteomes" id="UP001283361">
    <property type="component" value="Unassembled WGS sequence"/>
</dbReference>
<evidence type="ECO:0000313" key="7">
    <source>
        <dbReference type="EMBL" id="KAK3731578.1"/>
    </source>
</evidence>
<keyword evidence="4" id="KW-0788">Thiol protease</keyword>
<evidence type="ECO:0000256" key="4">
    <source>
        <dbReference type="ARBA" id="ARBA00022807"/>
    </source>
</evidence>
<keyword evidence="8" id="KW-1185">Reference proteome</keyword>
<dbReference type="Gene3D" id="3.90.1720.10">
    <property type="entry name" value="endopeptidase domain like (from Nostoc punctiforme)"/>
    <property type="match status" value="1"/>
</dbReference>
<keyword evidence="3" id="KW-0378">Hydrolase</keyword>
<dbReference type="EMBL" id="JAWDGP010006995">
    <property type="protein sequence ID" value="KAK3731578.1"/>
    <property type="molecule type" value="Genomic_DNA"/>
</dbReference>
<reference evidence="7" key="1">
    <citation type="journal article" date="2023" name="G3 (Bethesda)">
        <title>A reference genome for the long-term kleptoplast-retaining sea slug Elysia crispata morphotype clarki.</title>
        <authorList>
            <person name="Eastman K.E."/>
            <person name="Pendleton A.L."/>
            <person name="Shaikh M.A."/>
            <person name="Suttiyut T."/>
            <person name="Ogas R."/>
            <person name="Tomko P."/>
            <person name="Gavelis G."/>
            <person name="Widhalm J.R."/>
            <person name="Wisecaver J.H."/>
        </authorList>
    </citation>
    <scope>NUCLEOTIDE SEQUENCE</scope>
    <source>
        <strain evidence="7">ECLA1</strain>
    </source>
</reference>
<sequence>MTGDMFLLSITADNNQRLEGRNAPIRRQSWMKQSRVILGSINCDEIRQERRRRDAILEANADPVRMCKLREKIIAQAKRYFGVPYARKYWQPNTPEYNSPIFLDCCGLVRQVMRDLQDELGFRLGPWNQAYMFDTLPVTLTKRQMRPGDLVFMTGEYTNPKKKKQRHNMLHVEIWLGEGDKTIGSRWNNGKVSTFNSYKFDPKSFQNEQYIFKSIDTWLMGICHSYCSKHPWRLRKVNPSAKSIFNVQDVVQDEKASPDSDEEGAEKEDGKGHQLQQDGENSDAEDGHGGGGGVDGTLTVEDVALEITAASGDTTPCSAHKDGRKSEPSSRAKGVRMPSPRKFKTSLKNRIQATGSNMRIRGGKASAAGDTLQRQRNRSSISPVKSPGATHPSRQRRNGGNATVTMDHDATVLPQPSDIKTRHNSCRKTETSVGDLTLLRAAANRRITATIVTSVSSQRADNGGGTEGERSSSSVLREVTEAEIEYIPNRLPSRSGTRMANAWRTPRDREARASQKVIPVEHPSQQSGARIDVRASQRKAKGNVQSITSKGESPLSVVGSHDNLVLKNLPSSNTVLQSSETNLLFRSNTNFFQTNGANRIGPNGPLGMSDLNTDVDRHKQEGKEKMKWRLASRVSPEPNCGHSKMLDLNLVKEKLKDANLIDDLDVDSDFDSAEEDKTYGRKDDITSCLIIQRSPRIQVGEEKTSGNVLREKDGRGRGRGRGGGKPARGNAFKSFGKSKNAFNSVEADMASGRRSGPVFLSTSILQSALCLTPENRGDETQTVAVKTAPNGLLPVDDGSVVVRVGTASQLSSRQGPRQTEVESHQLSQHQHGVKHEAGVVTFGLSGNRTDGRWKNPSATSNVIFGSSKDTPAGIESGFHVNMPQKDNGKLSLVTRAGLCEVETVQSTHNVVVERTSRKNQNSEPQEISYVNALSLSDDKDQKEVLPQNIEDALLLEKDDDCDLADTSFSSDLSFDATAFSERDLAVVNDQGKEMHAVNACGDGSAAIAEHFCANGKREGAESRNIIGCRVGDGGDYVSSPGHDIKDHVGESQIHLLQEELDVDTDDEIESGLGITSLHKCYFHNKQPDIPSGPEDMKNVNHRMAVLGSLCEALQSNQRLNPAWEWLYSFPYGVRGVDQGHADLPWEGNSNNNSSVMDGLWEAGTSLFVRLEDDPYAKYTEIIQKDGNQVNHRRSLSSRHKALPPLHSRPPSATKPRKRFTLTDHRHGAYSPTARQPSHLLASYVLSQQPRCTGDAQDHENGESPTPSRSERTGDTCRYNNDPDVARSAHYTRLQTPLSDSGADSYNTTSDGRQSITSSLSTLEDAGELQQAYTESYFEKLHNQNLLLRKKSTSAWSQNCATTACCDWKDDNDEGQGRVPNNEGLSESKDMLLGCEATRAPCPTRSRVSRDSDVTETDGIPFHSADTIGRSQAFDVVAQEAHCPVAVPVDRDGGDFTASAAGTAAAGGSGDGCLEDEGPIQNFQLTPSQSSSSISSQHRTALLIGSPATPPRGSNTQTGIAATITFTISFSFIQIIT</sequence>
<dbReference type="SUPFAM" id="SSF54001">
    <property type="entry name" value="Cysteine proteinases"/>
    <property type="match status" value="1"/>
</dbReference>
<dbReference type="GO" id="GO:0008234">
    <property type="term" value="F:cysteine-type peptidase activity"/>
    <property type="evidence" value="ECO:0007669"/>
    <property type="project" value="UniProtKB-KW"/>
</dbReference>
<evidence type="ECO:0000259" key="6">
    <source>
        <dbReference type="PROSITE" id="PS51935"/>
    </source>
</evidence>
<evidence type="ECO:0000256" key="5">
    <source>
        <dbReference type="SAM" id="MobiDB-lite"/>
    </source>
</evidence>
<dbReference type="PROSITE" id="PS51935">
    <property type="entry name" value="NLPC_P60"/>
    <property type="match status" value="1"/>
</dbReference>
<feature type="region of interest" description="Disordered" evidence="5">
    <location>
        <begin position="492"/>
        <end position="515"/>
    </location>
</feature>
<evidence type="ECO:0000313" key="8">
    <source>
        <dbReference type="Proteomes" id="UP001283361"/>
    </source>
</evidence>
<evidence type="ECO:0000256" key="1">
    <source>
        <dbReference type="ARBA" id="ARBA00007074"/>
    </source>
</evidence>
<feature type="region of interest" description="Disordered" evidence="5">
    <location>
        <begin position="709"/>
        <end position="735"/>
    </location>
</feature>
<feature type="domain" description="NlpC/P60" evidence="6">
    <location>
        <begin position="67"/>
        <end position="212"/>
    </location>
</feature>
<dbReference type="PANTHER" id="PTHR47664:SF1">
    <property type="entry name" value="CHROMOSOME UNDETERMINED SCAFFOLD_14, WHOLE GENOME SHOTGUN SEQUENCE"/>
    <property type="match status" value="1"/>
</dbReference>
<feature type="compositionally biased region" description="Polar residues" evidence="5">
    <location>
        <begin position="348"/>
        <end position="357"/>
    </location>
</feature>
<protein>
    <recommendedName>
        <fullName evidence="6">NlpC/P60 domain-containing protein</fullName>
    </recommendedName>
</protein>
<proteinExistence type="inferred from homology"/>
<feature type="region of interest" description="Disordered" evidence="5">
    <location>
        <begin position="456"/>
        <end position="475"/>
    </location>
</feature>
<feature type="region of interest" description="Disordered" evidence="5">
    <location>
        <begin position="309"/>
        <end position="407"/>
    </location>
</feature>
<comment type="similarity">
    <text evidence="1">Belongs to the peptidase C40 family.</text>
</comment>
<feature type="region of interest" description="Disordered" evidence="5">
    <location>
        <begin position="1402"/>
        <end position="1423"/>
    </location>
</feature>
<evidence type="ECO:0000256" key="2">
    <source>
        <dbReference type="ARBA" id="ARBA00022670"/>
    </source>
</evidence>
<accession>A0AAE0Y391</accession>
<feature type="region of interest" description="Disordered" evidence="5">
    <location>
        <begin position="248"/>
        <end position="297"/>
    </location>
</feature>
<gene>
    <name evidence="7" type="ORF">RRG08_007657</name>
</gene>
<name>A0AAE0Y391_9GAST</name>
<dbReference type="InterPro" id="IPR000064">
    <property type="entry name" value="NLP_P60_dom"/>
</dbReference>
<dbReference type="PANTHER" id="PTHR47664">
    <property type="entry name" value="NLPC_P60 DOMAIN-CONTAINING PROTEIN"/>
    <property type="match status" value="1"/>
</dbReference>
<feature type="region of interest" description="Disordered" evidence="5">
    <location>
        <begin position="1251"/>
        <end position="1317"/>
    </location>
</feature>
<feature type="compositionally biased region" description="Basic and acidic residues" evidence="5">
    <location>
        <begin position="319"/>
        <end position="330"/>
    </location>
</feature>
<organism evidence="7 8">
    <name type="scientific">Elysia crispata</name>
    <name type="common">lettuce slug</name>
    <dbReference type="NCBI Taxonomy" id="231223"/>
    <lineage>
        <taxon>Eukaryota</taxon>
        <taxon>Metazoa</taxon>
        <taxon>Spiralia</taxon>
        <taxon>Lophotrochozoa</taxon>
        <taxon>Mollusca</taxon>
        <taxon>Gastropoda</taxon>
        <taxon>Heterobranchia</taxon>
        <taxon>Euthyneura</taxon>
        <taxon>Panpulmonata</taxon>
        <taxon>Sacoglossa</taxon>
        <taxon>Placobranchoidea</taxon>
        <taxon>Plakobranchidae</taxon>
        <taxon>Elysia</taxon>
    </lineage>
</organism>
<feature type="compositionally biased region" description="Polar residues" evidence="5">
    <location>
        <begin position="1292"/>
        <end position="1317"/>
    </location>
</feature>
<keyword evidence="2" id="KW-0645">Protease</keyword>
<feature type="compositionally biased region" description="Polar residues" evidence="5">
    <location>
        <begin position="372"/>
        <end position="383"/>
    </location>
</feature>
<feature type="region of interest" description="Disordered" evidence="5">
    <location>
        <begin position="1187"/>
        <end position="1237"/>
    </location>
</feature>
<evidence type="ECO:0000256" key="3">
    <source>
        <dbReference type="ARBA" id="ARBA00022801"/>
    </source>
</evidence>
<feature type="compositionally biased region" description="Basic residues" evidence="5">
    <location>
        <begin position="1190"/>
        <end position="1201"/>
    </location>
</feature>
<comment type="caution">
    <text evidence="7">The sequence shown here is derived from an EMBL/GenBank/DDBJ whole genome shotgun (WGS) entry which is preliminary data.</text>
</comment>
<dbReference type="InterPro" id="IPR038765">
    <property type="entry name" value="Papain-like_cys_pep_sf"/>
</dbReference>